<dbReference type="Gene3D" id="4.10.280.10">
    <property type="entry name" value="Helix-loop-helix DNA-binding domain"/>
    <property type="match status" value="1"/>
</dbReference>
<evidence type="ECO:0000256" key="4">
    <source>
        <dbReference type="ARBA" id="ARBA00023163"/>
    </source>
</evidence>
<dbReference type="Proteomes" id="UP001374535">
    <property type="component" value="Chromosome 9"/>
</dbReference>
<dbReference type="GO" id="GO:0000978">
    <property type="term" value="F:RNA polymerase II cis-regulatory region sequence-specific DNA binding"/>
    <property type="evidence" value="ECO:0007669"/>
    <property type="project" value="TreeGrafter"/>
</dbReference>
<sequence length="306" mass="33496">MDPKDEFELTGTTFSQLLFGDDLDATTPALPLPHHHSLSASPIFSFHKPPKMLCFGNHETIPHIPPTIVTPQKSVITSSDSSSASSSNHTNTAFTSLPKSTKKRNGLGQEPLTKVGVGGQRQTKKTKAENPTSTGHAKRKERLGERIAALQQLVSPFGKTDTASVLHEAMGYIRFLHDQVQVLCSPYLQSLSSSHQQHQHVSPIPSFIILAFFFMVQDKRSTKQSQVWLQNTDIVDAIACLENLDDEYDLLEGEGEKKEEEVKKDLRSRGLCLIPVGCTVHVASSNGADYWSPGAIGNKVSPSGKK</sequence>
<keyword evidence="9" id="KW-1185">Reference proteome</keyword>
<organism evidence="8 9">
    <name type="scientific">Vigna mungo</name>
    <name type="common">Black gram</name>
    <name type="synonym">Phaseolus mungo</name>
    <dbReference type="NCBI Taxonomy" id="3915"/>
    <lineage>
        <taxon>Eukaryota</taxon>
        <taxon>Viridiplantae</taxon>
        <taxon>Streptophyta</taxon>
        <taxon>Embryophyta</taxon>
        <taxon>Tracheophyta</taxon>
        <taxon>Spermatophyta</taxon>
        <taxon>Magnoliopsida</taxon>
        <taxon>eudicotyledons</taxon>
        <taxon>Gunneridae</taxon>
        <taxon>Pentapetalae</taxon>
        <taxon>rosids</taxon>
        <taxon>fabids</taxon>
        <taxon>Fabales</taxon>
        <taxon>Fabaceae</taxon>
        <taxon>Papilionoideae</taxon>
        <taxon>50 kb inversion clade</taxon>
        <taxon>NPAAA clade</taxon>
        <taxon>indigoferoid/millettioid clade</taxon>
        <taxon>Phaseoleae</taxon>
        <taxon>Vigna</taxon>
    </lineage>
</organism>
<gene>
    <name evidence="8" type="ORF">V8G54_028533</name>
</gene>
<dbReference type="EMBL" id="CP144692">
    <property type="protein sequence ID" value="WVY96382.1"/>
    <property type="molecule type" value="Genomic_DNA"/>
</dbReference>
<evidence type="ECO:0000256" key="5">
    <source>
        <dbReference type="ARBA" id="ARBA00023242"/>
    </source>
</evidence>
<dbReference type="PROSITE" id="PS50888">
    <property type="entry name" value="BHLH"/>
    <property type="match status" value="1"/>
</dbReference>
<comment type="subcellular location">
    <subcellularLocation>
        <location evidence="1">Nucleus</location>
    </subcellularLocation>
</comment>
<evidence type="ECO:0000313" key="8">
    <source>
        <dbReference type="EMBL" id="WVY96382.1"/>
    </source>
</evidence>
<feature type="compositionally biased region" description="Low complexity" evidence="6">
    <location>
        <begin position="73"/>
        <end position="96"/>
    </location>
</feature>
<proteinExistence type="predicted"/>
<feature type="domain" description="BHLH" evidence="7">
    <location>
        <begin position="127"/>
        <end position="176"/>
    </location>
</feature>
<dbReference type="CDD" id="cd11393">
    <property type="entry name" value="bHLH_AtbHLH_like"/>
    <property type="match status" value="1"/>
</dbReference>
<evidence type="ECO:0000256" key="1">
    <source>
        <dbReference type="ARBA" id="ARBA00004123"/>
    </source>
</evidence>
<dbReference type="InterPro" id="IPR011598">
    <property type="entry name" value="bHLH_dom"/>
</dbReference>
<dbReference type="AlphaFoldDB" id="A0AAQ3MSD6"/>
<keyword evidence="4" id="KW-0804">Transcription</keyword>
<reference evidence="8 9" key="1">
    <citation type="journal article" date="2023" name="Life. Sci Alliance">
        <title>Evolutionary insights into 3D genome organization and epigenetic landscape of Vigna mungo.</title>
        <authorList>
            <person name="Junaid A."/>
            <person name="Singh B."/>
            <person name="Bhatia S."/>
        </authorList>
    </citation>
    <scope>NUCLEOTIDE SEQUENCE [LARGE SCALE GENOMIC DNA]</scope>
    <source>
        <strain evidence="8">Urdbean</strain>
    </source>
</reference>
<dbReference type="GO" id="GO:0000981">
    <property type="term" value="F:DNA-binding transcription factor activity, RNA polymerase II-specific"/>
    <property type="evidence" value="ECO:0007669"/>
    <property type="project" value="TreeGrafter"/>
</dbReference>
<feature type="region of interest" description="Disordered" evidence="6">
    <location>
        <begin position="73"/>
        <end position="142"/>
    </location>
</feature>
<keyword evidence="2" id="KW-0805">Transcription regulation</keyword>
<name>A0AAQ3MSD6_VIGMU</name>
<dbReference type="PANTHER" id="PTHR16223:SF335">
    <property type="entry name" value="TRANSCRIPTION FACTOR BHLH113"/>
    <property type="match status" value="1"/>
</dbReference>
<dbReference type="GO" id="GO:0046983">
    <property type="term" value="F:protein dimerization activity"/>
    <property type="evidence" value="ECO:0007669"/>
    <property type="project" value="InterPro"/>
</dbReference>
<accession>A0AAQ3MSD6</accession>
<dbReference type="FunFam" id="4.10.280.10:FF:000123">
    <property type="entry name" value="Transcription factor bHLH113"/>
    <property type="match status" value="1"/>
</dbReference>
<dbReference type="InterPro" id="IPR045239">
    <property type="entry name" value="bHLH95_bHLH"/>
</dbReference>
<dbReference type="InterPro" id="IPR045843">
    <property type="entry name" value="IND-like"/>
</dbReference>
<dbReference type="InterPro" id="IPR036638">
    <property type="entry name" value="HLH_DNA-bd_sf"/>
</dbReference>
<evidence type="ECO:0000259" key="7">
    <source>
        <dbReference type="PROSITE" id="PS50888"/>
    </source>
</evidence>
<evidence type="ECO:0000256" key="6">
    <source>
        <dbReference type="SAM" id="MobiDB-lite"/>
    </source>
</evidence>
<keyword evidence="3" id="KW-0238">DNA-binding</keyword>
<dbReference type="GO" id="GO:0005634">
    <property type="term" value="C:nucleus"/>
    <property type="evidence" value="ECO:0007669"/>
    <property type="project" value="UniProtKB-SubCell"/>
</dbReference>
<protein>
    <recommendedName>
        <fullName evidence="7">BHLH domain-containing protein</fullName>
    </recommendedName>
</protein>
<dbReference type="SUPFAM" id="SSF47459">
    <property type="entry name" value="HLH, helix-loop-helix DNA-binding domain"/>
    <property type="match status" value="1"/>
</dbReference>
<dbReference type="PANTHER" id="PTHR16223">
    <property type="entry name" value="TRANSCRIPTION FACTOR BHLH83-RELATED"/>
    <property type="match status" value="1"/>
</dbReference>
<evidence type="ECO:0000256" key="2">
    <source>
        <dbReference type="ARBA" id="ARBA00023015"/>
    </source>
</evidence>
<evidence type="ECO:0000313" key="9">
    <source>
        <dbReference type="Proteomes" id="UP001374535"/>
    </source>
</evidence>
<evidence type="ECO:0000256" key="3">
    <source>
        <dbReference type="ARBA" id="ARBA00023125"/>
    </source>
</evidence>
<keyword evidence="5" id="KW-0539">Nucleus</keyword>